<reference evidence="1 2" key="2">
    <citation type="journal article" date="2022" name="Mol. Ecol. Resour.">
        <title>The genomes of chicory, endive, great burdock and yacon provide insights into Asteraceae paleo-polyploidization history and plant inulin production.</title>
        <authorList>
            <person name="Fan W."/>
            <person name="Wang S."/>
            <person name="Wang H."/>
            <person name="Wang A."/>
            <person name="Jiang F."/>
            <person name="Liu H."/>
            <person name="Zhao H."/>
            <person name="Xu D."/>
            <person name="Zhang Y."/>
        </authorList>
    </citation>
    <scope>NUCLEOTIDE SEQUENCE [LARGE SCALE GENOMIC DNA]</scope>
    <source>
        <strain evidence="2">cv. Punajuju</strain>
        <tissue evidence="1">Leaves</tissue>
    </source>
</reference>
<protein>
    <submittedName>
        <fullName evidence="1">Uncharacterized protein</fullName>
    </submittedName>
</protein>
<name>A0ACB8YV84_CICIN</name>
<gene>
    <name evidence="1" type="ORF">L2E82_47611</name>
</gene>
<sequence length="164" mass="18500">MFILHGQEYLDFRSTPSGSDSTTPMPRFHIQFPLIQKPSLRAAITSCSASIPLQNLSIWFGSLATTATLSSMTISLALQWNTIALYRLTYFDLGSLDRVAMYRIWTINEGNFLNQVLAAVTERNKKKTLNGEIEADPYKMCKHRVDAASTLINTSRLFKPYLVC</sequence>
<reference evidence="2" key="1">
    <citation type="journal article" date="2022" name="Mol. Ecol. Resour.">
        <title>The genomes of chicory, endive, great burdock and yacon provide insights into Asteraceae palaeo-polyploidization history and plant inulin production.</title>
        <authorList>
            <person name="Fan W."/>
            <person name="Wang S."/>
            <person name="Wang H."/>
            <person name="Wang A."/>
            <person name="Jiang F."/>
            <person name="Liu H."/>
            <person name="Zhao H."/>
            <person name="Xu D."/>
            <person name="Zhang Y."/>
        </authorList>
    </citation>
    <scope>NUCLEOTIDE SEQUENCE [LARGE SCALE GENOMIC DNA]</scope>
    <source>
        <strain evidence="2">cv. Punajuju</strain>
    </source>
</reference>
<comment type="caution">
    <text evidence="1">The sequence shown here is derived from an EMBL/GenBank/DDBJ whole genome shotgun (WGS) entry which is preliminary data.</text>
</comment>
<keyword evidence="2" id="KW-1185">Reference proteome</keyword>
<evidence type="ECO:0000313" key="1">
    <source>
        <dbReference type="EMBL" id="KAI3689647.1"/>
    </source>
</evidence>
<proteinExistence type="predicted"/>
<dbReference type="EMBL" id="CM042017">
    <property type="protein sequence ID" value="KAI3689647.1"/>
    <property type="molecule type" value="Genomic_DNA"/>
</dbReference>
<dbReference type="Proteomes" id="UP001055811">
    <property type="component" value="Linkage Group LG09"/>
</dbReference>
<organism evidence="1 2">
    <name type="scientific">Cichorium intybus</name>
    <name type="common">Chicory</name>
    <dbReference type="NCBI Taxonomy" id="13427"/>
    <lineage>
        <taxon>Eukaryota</taxon>
        <taxon>Viridiplantae</taxon>
        <taxon>Streptophyta</taxon>
        <taxon>Embryophyta</taxon>
        <taxon>Tracheophyta</taxon>
        <taxon>Spermatophyta</taxon>
        <taxon>Magnoliopsida</taxon>
        <taxon>eudicotyledons</taxon>
        <taxon>Gunneridae</taxon>
        <taxon>Pentapetalae</taxon>
        <taxon>asterids</taxon>
        <taxon>campanulids</taxon>
        <taxon>Asterales</taxon>
        <taxon>Asteraceae</taxon>
        <taxon>Cichorioideae</taxon>
        <taxon>Cichorieae</taxon>
        <taxon>Cichoriinae</taxon>
        <taxon>Cichorium</taxon>
    </lineage>
</organism>
<accession>A0ACB8YV84</accession>
<evidence type="ECO:0000313" key="2">
    <source>
        <dbReference type="Proteomes" id="UP001055811"/>
    </source>
</evidence>